<feature type="domain" description="SecD export protein N-terminal TM" evidence="13">
    <location>
        <begin position="2"/>
        <end position="102"/>
    </location>
</feature>
<dbReference type="Pfam" id="PF22599">
    <property type="entry name" value="SecDF_P1_head"/>
    <property type="match status" value="1"/>
</dbReference>
<dbReference type="Pfam" id="PF02355">
    <property type="entry name" value="SecD_SecF_C"/>
    <property type="match status" value="1"/>
</dbReference>
<feature type="domain" description="SecDF P1 head subdomain" evidence="15">
    <location>
        <begin position="311"/>
        <end position="435"/>
    </location>
</feature>
<evidence type="ECO:0000256" key="8">
    <source>
        <dbReference type="ARBA" id="ARBA00023136"/>
    </source>
</evidence>
<keyword evidence="8 11" id="KW-0472">Membrane</keyword>
<feature type="transmembrane region" description="Helical" evidence="11">
    <location>
        <begin position="454"/>
        <end position="474"/>
    </location>
</feature>
<evidence type="ECO:0000259" key="13">
    <source>
        <dbReference type="Pfam" id="PF13721"/>
    </source>
</evidence>
<dbReference type="InterPro" id="IPR022813">
    <property type="entry name" value="SecD/SecF_arch_bac"/>
</dbReference>
<evidence type="ECO:0000256" key="10">
    <source>
        <dbReference type="ARBA" id="ARBA00068220"/>
    </source>
</evidence>
<feature type="transmembrane region" description="Helical" evidence="11">
    <location>
        <begin position="481"/>
        <end position="501"/>
    </location>
</feature>
<reference evidence="16 17" key="1">
    <citation type="journal article" date="2015" name="BMC Genomics">
        <title>Genome mining reveals unlocked bioactive potential of marine Gram-negative bacteria.</title>
        <authorList>
            <person name="Machado H."/>
            <person name="Sonnenschein E.C."/>
            <person name="Melchiorsen J."/>
            <person name="Gram L."/>
        </authorList>
    </citation>
    <scope>NUCLEOTIDE SEQUENCE [LARGE SCALE GENOMIC DNA]</scope>
    <source>
        <strain evidence="16 17">S2471</strain>
    </source>
</reference>
<dbReference type="Pfam" id="PF07549">
    <property type="entry name" value="Sec_GG"/>
    <property type="match status" value="1"/>
</dbReference>
<dbReference type="FunFam" id="3.30.1360.200:FF:000001">
    <property type="entry name" value="Protein translocase subunit SecD"/>
    <property type="match status" value="1"/>
</dbReference>
<keyword evidence="2 11" id="KW-0813">Transport</keyword>
<feature type="transmembrane region" description="Helical" evidence="11">
    <location>
        <begin position="507"/>
        <end position="529"/>
    </location>
</feature>
<evidence type="ECO:0000256" key="4">
    <source>
        <dbReference type="ARBA" id="ARBA00022692"/>
    </source>
</evidence>
<dbReference type="PRINTS" id="PR00702">
    <property type="entry name" value="ACRIFLAVINRP"/>
</dbReference>
<gene>
    <name evidence="11 16" type="primary">secD</name>
    <name evidence="16" type="ORF">TW77_07250</name>
</gene>
<comment type="subunit">
    <text evidence="11">Forms a complex with SecF. Part of the essential Sec protein translocation apparatus which comprises SecA, SecYEG and auxiliary proteins SecDF-YajC and YidC.</text>
</comment>
<organism evidence="16 17">
    <name type="scientific">Pseudoalteromonas rubra</name>
    <dbReference type="NCBI Taxonomy" id="43658"/>
    <lineage>
        <taxon>Bacteria</taxon>
        <taxon>Pseudomonadati</taxon>
        <taxon>Pseudomonadota</taxon>
        <taxon>Gammaproteobacteria</taxon>
        <taxon>Alteromonadales</taxon>
        <taxon>Pseudoalteromonadaceae</taxon>
        <taxon>Pseudoalteromonas</taxon>
    </lineage>
</organism>
<dbReference type="PATRIC" id="fig|43658.5.peg.1529"/>
<accession>A0A0F4QTC2</accession>
<dbReference type="FunFam" id="1.20.1640.10:FF:000004">
    <property type="entry name" value="Protein translocase subunit SecD"/>
    <property type="match status" value="1"/>
</dbReference>
<evidence type="ECO:0000256" key="11">
    <source>
        <dbReference type="HAMAP-Rule" id="MF_01463"/>
    </source>
</evidence>
<dbReference type="Pfam" id="PF13721">
    <property type="entry name" value="SecD-TM1"/>
    <property type="match status" value="1"/>
</dbReference>
<evidence type="ECO:0000256" key="2">
    <source>
        <dbReference type="ARBA" id="ARBA00022448"/>
    </source>
</evidence>
<comment type="function">
    <text evidence="11">Part of the Sec protein translocase complex. Interacts with the SecYEG preprotein conducting channel. SecDF uses the proton motive force (PMF) to complete protein translocation after the ATP-dependent function of SecA.</text>
</comment>
<proteinExistence type="inferred from homology"/>
<dbReference type="InterPro" id="IPR001036">
    <property type="entry name" value="Acrflvin-R"/>
</dbReference>
<keyword evidence="7 11" id="KW-0811">Translocation</keyword>
<dbReference type="Gene3D" id="3.30.70.3400">
    <property type="match status" value="2"/>
</dbReference>
<evidence type="ECO:0000259" key="15">
    <source>
        <dbReference type="Pfam" id="PF22599"/>
    </source>
</evidence>
<sequence>MLNKYPMWKYLLVLAVLAVGILYATPNLYGRDPAIQVSGTKGTNADLSVLDQVNKTLKDNNLTVKSTALEDGQVLIRFTNVEDQLKAQDLLRNTLSDDYISAINMSPAQPEWLKNLGANPMKLGLDLSGGVHFTMEVDMATAMDKAFEQMEQDYKSDLREEKLRYRSIRRVANSDRIQVVMRSDEDRDAAERFLKNRYPGNLFINDSSNGLAFFSTLSEPKIKELRDYAIKQNETIIRNRINQLGVAEPNVQRQGAERIIVQLPGVQDTARAKEILGATATLEFREVDQNADARAAAQGRVPPGSEVIMHQAGYPVVVKKRVVLEGSHITGAQSGLDEYQRPKVSINLDSKGGAKMSAFTKRAIGKPMATVFIEYKPSGKVDKNGKALPPIKVEEVINVATIQARLNSSFQITGINTPAEAHNLSLLLRAGALVAPIQIVEERTVGPSLGQENIQAGMTAVVLGFAFVLAFMLMYYKGFGLVANLALAANLVMIVGVMSMIPGATLTLPGIAGIVLTVGMAVDANVLIFERIREELAEGRSPQQAVHHGYDSAFSTIFDANITTLIAAVILFSVGTGPIAGFAVTLAIGILTSMFTAIVGTRAVINAVIGGKRINSLSI</sequence>
<dbReference type="OrthoDB" id="9805019at2"/>
<evidence type="ECO:0000313" key="17">
    <source>
        <dbReference type="Proteomes" id="UP000033452"/>
    </source>
</evidence>
<dbReference type="PANTHER" id="PTHR30081:SF1">
    <property type="entry name" value="PROTEIN TRANSLOCASE SUBUNIT SECD"/>
    <property type="match status" value="1"/>
</dbReference>
<dbReference type="NCBIfam" id="TIGR00916">
    <property type="entry name" value="2A0604s01"/>
    <property type="match status" value="1"/>
</dbReference>
<protein>
    <recommendedName>
        <fullName evidence="10 11">Protein translocase subunit SecD</fullName>
    </recommendedName>
</protein>
<dbReference type="AlphaFoldDB" id="A0A0F4QTC2"/>
<dbReference type="FunFam" id="3.30.70.3400:FF:000003">
    <property type="entry name" value="Preprotein translocase subunit SecD"/>
    <property type="match status" value="1"/>
</dbReference>
<evidence type="ECO:0000256" key="9">
    <source>
        <dbReference type="ARBA" id="ARBA00060774"/>
    </source>
</evidence>
<dbReference type="RefSeq" id="WP_046004308.1">
    <property type="nucleotide sequence ID" value="NZ_JXYA01000015.1"/>
</dbReference>
<dbReference type="InterPro" id="IPR055344">
    <property type="entry name" value="SecD_SecF_C_bact"/>
</dbReference>
<comment type="similarity">
    <text evidence="9 11">Belongs to the SecD/SecF family. SecD subfamily.</text>
</comment>
<dbReference type="InterPro" id="IPR048631">
    <property type="entry name" value="SecD_1st"/>
</dbReference>
<evidence type="ECO:0000256" key="6">
    <source>
        <dbReference type="ARBA" id="ARBA00022989"/>
    </source>
</evidence>
<evidence type="ECO:0000256" key="3">
    <source>
        <dbReference type="ARBA" id="ARBA00022475"/>
    </source>
</evidence>
<comment type="subcellular location">
    <subcellularLocation>
        <location evidence="1 11">Cell membrane</location>
        <topology evidence="1 11">Multi-pass membrane protein</topology>
    </subcellularLocation>
</comment>
<evidence type="ECO:0000256" key="5">
    <source>
        <dbReference type="ARBA" id="ARBA00022927"/>
    </source>
</evidence>
<dbReference type="NCBIfam" id="TIGR01129">
    <property type="entry name" value="secD"/>
    <property type="match status" value="1"/>
</dbReference>
<feature type="domain" description="Protein translocase subunit SecDF P1" evidence="14">
    <location>
        <begin position="230"/>
        <end position="289"/>
    </location>
</feature>
<evidence type="ECO:0000256" key="1">
    <source>
        <dbReference type="ARBA" id="ARBA00004651"/>
    </source>
</evidence>
<dbReference type="GO" id="GO:0015450">
    <property type="term" value="F:protein-transporting ATPase activity"/>
    <property type="evidence" value="ECO:0007669"/>
    <property type="project" value="InterPro"/>
</dbReference>
<name>A0A0F4QTC2_9GAMM</name>
<comment type="caution">
    <text evidence="11">Lacks conserved residue(s) required for the propagation of feature annotation.</text>
</comment>
<dbReference type="InterPro" id="IPR027398">
    <property type="entry name" value="SecD-TM"/>
</dbReference>
<dbReference type="PANTHER" id="PTHR30081">
    <property type="entry name" value="PROTEIN-EXPORT MEMBRANE PROTEIN SEC"/>
    <property type="match status" value="1"/>
</dbReference>
<dbReference type="InterPro" id="IPR048634">
    <property type="entry name" value="SecD_SecF_C"/>
</dbReference>
<evidence type="ECO:0000259" key="14">
    <source>
        <dbReference type="Pfam" id="PF21760"/>
    </source>
</evidence>
<dbReference type="InterPro" id="IPR022646">
    <property type="entry name" value="SecD/SecF_CS"/>
</dbReference>
<keyword evidence="3 11" id="KW-1003">Cell membrane</keyword>
<keyword evidence="4 11" id="KW-0812">Transmembrane</keyword>
<keyword evidence="6 11" id="KW-1133">Transmembrane helix</keyword>
<dbReference type="Gene3D" id="3.30.1360.200">
    <property type="match status" value="1"/>
</dbReference>
<dbReference type="GO" id="GO:0006605">
    <property type="term" value="P:protein targeting"/>
    <property type="evidence" value="ECO:0007669"/>
    <property type="project" value="UniProtKB-UniRule"/>
</dbReference>
<dbReference type="GO" id="GO:0043952">
    <property type="term" value="P:protein transport by the Sec complex"/>
    <property type="evidence" value="ECO:0007669"/>
    <property type="project" value="UniProtKB-UniRule"/>
</dbReference>
<dbReference type="GO" id="GO:0005886">
    <property type="term" value="C:plasma membrane"/>
    <property type="evidence" value="ECO:0007669"/>
    <property type="project" value="UniProtKB-SubCell"/>
</dbReference>
<evidence type="ECO:0000259" key="12">
    <source>
        <dbReference type="Pfam" id="PF02355"/>
    </source>
</evidence>
<dbReference type="SUPFAM" id="SSF82866">
    <property type="entry name" value="Multidrug efflux transporter AcrB transmembrane domain"/>
    <property type="match status" value="1"/>
</dbReference>
<dbReference type="InterPro" id="IPR054384">
    <property type="entry name" value="SecDF_P1_head"/>
</dbReference>
<dbReference type="GO" id="GO:0065002">
    <property type="term" value="P:intracellular protein transmembrane transport"/>
    <property type="evidence" value="ECO:0007669"/>
    <property type="project" value="UniProtKB-UniRule"/>
</dbReference>
<feature type="domain" description="Protein export membrane protein SecD/SecF C-terminal" evidence="12">
    <location>
        <begin position="437"/>
        <end position="598"/>
    </location>
</feature>
<keyword evidence="17" id="KW-1185">Reference proteome</keyword>
<dbReference type="Proteomes" id="UP000033452">
    <property type="component" value="Unassembled WGS sequence"/>
</dbReference>
<comment type="caution">
    <text evidence="16">The sequence shown here is derived from an EMBL/GenBank/DDBJ whole genome shotgun (WGS) entry which is preliminary data.</text>
</comment>
<dbReference type="Gene3D" id="3.30.70.260">
    <property type="match status" value="1"/>
</dbReference>
<keyword evidence="5 11" id="KW-0653">Protein transport</keyword>
<evidence type="ECO:0000313" key="16">
    <source>
        <dbReference type="EMBL" id="KJZ10475.1"/>
    </source>
</evidence>
<dbReference type="Pfam" id="PF21760">
    <property type="entry name" value="SecD_1st"/>
    <property type="match status" value="1"/>
</dbReference>
<dbReference type="HAMAP" id="MF_01463_B">
    <property type="entry name" value="SecD_B"/>
    <property type="match status" value="1"/>
</dbReference>
<feature type="transmembrane region" description="Helical" evidence="11">
    <location>
        <begin position="579"/>
        <end position="605"/>
    </location>
</feature>
<dbReference type="Gene3D" id="1.20.1640.10">
    <property type="entry name" value="Multidrug efflux transporter AcrB transmembrane domain"/>
    <property type="match status" value="1"/>
</dbReference>
<evidence type="ECO:0000256" key="7">
    <source>
        <dbReference type="ARBA" id="ARBA00023010"/>
    </source>
</evidence>
<dbReference type="EMBL" id="JXYA01000015">
    <property type="protein sequence ID" value="KJZ10475.1"/>
    <property type="molecule type" value="Genomic_DNA"/>
</dbReference>
<feature type="transmembrane region" description="Helical" evidence="11">
    <location>
        <begin position="550"/>
        <end position="573"/>
    </location>
</feature>
<dbReference type="InterPro" id="IPR005791">
    <property type="entry name" value="SecD"/>
</dbReference>